<comment type="similarity">
    <text evidence="2">Belongs to the TsaE family.</text>
</comment>
<keyword evidence="12" id="KW-1185">Reference proteome</keyword>
<organism evidence="11 12">
    <name type="scientific">Roseovarius aestuarii</name>
    <dbReference type="NCBI Taxonomy" id="475083"/>
    <lineage>
        <taxon>Bacteria</taxon>
        <taxon>Pseudomonadati</taxon>
        <taxon>Pseudomonadota</taxon>
        <taxon>Alphaproteobacteria</taxon>
        <taxon>Rhodobacterales</taxon>
        <taxon>Roseobacteraceae</taxon>
        <taxon>Roseovarius</taxon>
    </lineage>
</organism>
<dbReference type="Proteomes" id="UP000193224">
    <property type="component" value="Unassembled WGS sequence"/>
</dbReference>
<dbReference type="GO" id="GO:0002949">
    <property type="term" value="P:tRNA threonylcarbamoyladenosine modification"/>
    <property type="evidence" value="ECO:0007669"/>
    <property type="project" value="InterPro"/>
</dbReference>
<name>A0A1X7BR72_9RHOB</name>
<evidence type="ECO:0000256" key="10">
    <source>
        <dbReference type="ARBA" id="ARBA00032441"/>
    </source>
</evidence>
<dbReference type="Gene3D" id="3.40.50.300">
    <property type="entry name" value="P-loop containing nucleotide triphosphate hydrolases"/>
    <property type="match status" value="1"/>
</dbReference>
<gene>
    <name evidence="11" type="primary">tsaE</name>
    <name evidence="11" type="ORF">ROA7745_01903</name>
</gene>
<dbReference type="PANTHER" id="PTHR33540">
    <property type="entry name" value="TRNA THREONYLCARBAMOYLADENOSINE BIOSYNTHESIS PROTEIN TSAE"/>
    <property type="match status" value="1"/>
</dbReference>
<protein>
    <recommendedName>
        <fullName evidence="3">tRNA threonylcarbamoyladenosine biosynthesis protein TsaE</fullName>
    </recommendedName>
    <alternativeName>
        <fullName evidence="10">t(6)A37 threonylcarbamoyladenosine biosynthesis protein TsaE</fullName>
    </alternativeName>
</protein>
<evidence type="ECO:0000256" key="6">
    <source>
        <dbReference type="ARBA" id="ARBA00022723"/>
    </source>
</evidence>
<dbReference type="GO" id="GO:0046872">
    <property type="term" value="F:metal ion binding"/>
    <property type="evidence" value="ECO:0007669"/>
    <property type="project" value="UniProtKB-KW"/>
</dbReference>
<dbReference type="AlphaFoldDB" id="A0A1X7BR72"/>
<evidence type="ECO:0000256" key="3">
    <source>
        <dbReference type="ARBA" id="ARBA00019010"/>
    </source>
</evidence>
<evidence type="ECO:0000256" key="1">
    <source>
        <dbReference type="ARBA" id="ARBA00004496"/>
    </source>
</evidence>
<dbReference type="EMBL" id="FWXB01000005">
    <property type="protein sequence ID" value="SMC12080.1"/>
    <property type="molecule type" value="Genomic_DNA"/>
</dbReference>
<reference evidence="11 12" key="1">
    <citation type="submission" date="2017-03" db="EMBL/GenBank/DDBJ databases">
        <authorList>
            <person name="Afonso C.L."/>
            <person name="Miller P.J."/>
            <person name="Scott M.A."/>
            <person name="Spackman E."/>
            <person name="Goraichik I."/>
            <person name="Dimitrov K.M."/>
            <person name="Suarez D.L."/>
            <person name="Swayne D.E."/>
        </authorList>
    </citation>
    <scope>NUCLEOTIDE SEQUENCE [LARGE SCALE GENOMIC DNA]</scope>
    <source>
        <strain evidence="11 12">CECT 7745</strain>
    </source>
</reference>
<evidence type="ECO:0000256" key="7">
    <source>
        <dbReference type="ARBA" id="ARBA00022741"/>
    </source>
</evidence>
<evidence type="ECO:0000313" key="11">
    <source>
        <dbReference type="EMBL" id="SMC12080.1"/>
    </source>
</evidence>
<keyword evidence="6" id="KW-0479">Metal-binding</keyword>
<dbReference type="OrthoDB" id="9800307at2"/>
<sequence length="158" mass="17409">MSRHCAKVTLTSPEKTCRFAQELGQHLVAGDTILLAGEVGAGKSHFARCLIRSRLAVPEDIPSPTYTLVQTYDSDAAQIWHADLYRLADLSEIEELGLNEAFTDAICLVEWPDRLGDQAPQTALTVRLDSPGGDDRRVATLCWDEPAWGSKLEEVLDD</sequence>
<dbReference type="NCBIfam" id="TIGR00150">
    <property type="entry name" value="T6A_YjeE"/>
    <property type="match status" value="1"/>
</dbReference>
<accession>A0A1X7BR72</accession>
<evidence type="ECO:0000313" key="12">
    <source>
        <dbReference type="Proteomes" id="UP000193224"/>
    </source>
</evidence>
<evidence type="ECO:0000256" key="5">
    <source>
        <dbReference type="ARBA" id="ARBA00022694"/>
    </source>
</evidence>
<evidence type="ECO:0000256" key="4">
    <source>
        <dbReference type="ARBA" id="ARBA00022490"/>
    </source>
</evidence>
<dbReference type="RefSeq" id="WP_085800027.1">
    <property type="nucleotide sequence ID" value="NZ_FWXB01000005.1"/>
</dbReference>
<keyword evidence="9" id="KW-0460">Magnesium</keyword>
<keyword evidence="5" id="KW-0819">tRNA processing</keyword>
<dbReference type="InterPro" id="IPR003442">
    <property type="entry name" value="T6A_TsaE"/>
</dbReference>
<dbReference type="PANTHER" id="PTHR33540:SF2">
    <property type="entry name" value="TRNA THREONYLCARBAMOYLADENOSINE BIOSYNTHESIS PROTEIN TSAE"/>
    <property type="match status" value="1"/>
</dbReference>
<dbReference type="SUPFAM" id="SSF52540">
    <property type="entry name" value="P-loop containing nucleoside triphosphate hydrolases"/>
    <property type="match status" value="1"/>
</dbReference>
<evidence type="ECO:0000256" key="9">
    <source>
        <dbReference type="ARBA" id="ARBA00022842"/>
    </source>
</evidence>
<evidence type="ECO:0000256" key="8">
    <source>
        <dbReference type="ARBA" id="ARBA00022840"/>
    </source>
</evidence>
<dbReference type="GO" id="GO:0005524">
    <property type="term" value="F:ATP binding"/>
    <property type="evidence" value="ECO:0007669"/>
    <property type="project" value="UniProtKB-KW"/>
</dbReference>
<keyword evidence="7" id="KW-0547">Nucleotide-binding</keyword>
<dbReference type="Pfam" id="PF02367">
    <property type="entry name" value="TsaE"/>
    <property type="match status" value="1"/>
</dbReference>
<dbReference type="InterPro" id="IPR027417">
    <property type="entry name" value="P-loop_NTPase"/>
</dbReference>
<dbReference type="GO" id="GO:0005737">
    <property type="term" value="C:cytoplasm"/>
    <property type="evidence" value="ECO:0007669"/>
    <property type="project" value="UniProtKB-SubCell"/>
</dbReference>
<keyword evidence="4" id="KW-0963">Cytoplasm</keyword>
<proteinExistence type="inferred from homology"/>
<evidence type="ECO:0000256" key="2">
    <source>
        <dbReference type="ARBA" id="ARBA00007599"/>
    </source>
</evidence>
<keyword evidence="8" id="KW-0067">ATP-binding</keyword>
<comment type="subcellular location">
    <subcellularLocation>
        <location evidence="1">Cytoplasm</location>
    </subcellularLocation>
</comment>